<protein>
    <submittedName>
        <fullName evidence="2">Hypothetical_protein</fullName>
    </submittedName>
</protein>
<dbReference type="EMBL" id="CAXDID020000174">
    <property type="protein sequence ID" value="CAL6048359.1"/>
    <property type="molecule type" value="Genomic_DNA"/>
</dbReference>
<comment type="caution">
    <text evidence="1">The sequence shown here is derived from an EMBL/GenBank/DDBJ whole genome shotgun (WGS) entry which is preliminary data.</text>
</comment>
<evidence type="ECO:0000313" key="1">
    <source>
        <dbReference type="EMBL" id="CAI9953850.1"/>
    </source>
</evidence>
<keyword evidence="3" id="KW-1185">Reference proteome</keyword>
<accession>A0AA86Q7M8</accession>
<organism evidence="1">
    <name type="scientific">Hexamita inflata</name>
    <dbReference type="NCBI Taxonomy" id="28002"/>
    <lineage>
        <taxon>Eukaryota</taxon>
        <taxon>Metamonada</taxon>
        <taxon>Diplomonadida</taxon>
        <taxon>Hexamitidae</taxon>
        <taxon>Hexamitinae</taxon>
        <taxon>Hexamita</taxon>
    </lineage>
</organism>
<proteinExistence type="predicted"/>
<reference evidence="1" key="1">
    <citation type="submission" date="2023-06" db="EMBL/GenBank/DDBJ databases">
        <authorList>
            <person name="Kurt Z."/>
        </authorList>
    </citation>
    <scope>NUCLEOTIDE SEQUENCE</scope>
</reference>
<reference evidence="2 3" key="2">
    <citation type="submission" date="2024-07" db="EMBL/GenBank/DDBJ databases">
        <authorList>
            <person name="Akdeniz Z."/>
        </authorList>
    </citation>
    <scope>NUCLEOTIDE SEQUENCE [LARGE SCALE GENOMIC DNA]</scope>
</reference>
<dbReference type="Proteomes" id="UP001642409">
    <property type="component" value="Unassembled WGS sequence"/>
</dbReference>
<sequence>MPVWTTIASQLEQTHQDLLFQYFQRSYYIDQVVDFVREKNITTPEQFKQFMIDRVSRDIEIASDLEFGLAKYLMEHSIVFDFGVNNNLIQRKCVKNPIELKKFLNSRSLKLVKHQIEIKMYQFVTGINQSNLLFLKQQFEEQLALLKNTISQVTPTPLQYCVENQIPLEQAAHLGEARLEKLLTGGSTLKNFLELNGDILKVFTKETDLFSLNEYCARNQCNLFELVDKTKKQVAQQLGIKRYDDFESLLFLNSLSVKIAIKLVILEQNDVKNAINLMQKCNELGVANLQSLLELVKNTVFTNIEVGNAEQYARTIKNNQHLFWKTFQKVSPPVEEVFEYLQSKNFKTVAEFINFEQLKHLKALLNRNGSLNELQEAYQIIIRQNTDAFTILKLQTADCILLLDQLQTDIWSLLEQAEIRFLKVVLNSTDSELEILRIQFDKLTKFYFLNNWIKQNELSNQTTLQIISRFLLTEQVKIDDYSKVQQQILFNSLGIKQQMDVNKFCTQTRKFLKFINFNFDYQDLSFGNLVVLQKMLGGLTLFDYVYYQIKDYLMKFSEKSIKQIYTVLLNILNDDLVNSLFKEFDMNLSMNYFCIVQQRSDQFHLVMMLLDAQKALNLQPDEFEQQFSAIYTEIQQQCDMLDEMDGLTEMPVVKRFKALQLACEKVAGVDNFQEQLDILCNKLKIPADEKVENKFNFKGAKDLAQISQAYSIFKRFNFRLQVTQSFFKLYVIIGQWKDEEDWEVIEKEIG</sequence>
<name>A0AA86Q7M8_9EUKA</name>
<evidence type="ECO:0000313" key="2">
    <source>
        <dbReference type="EMBL" id="CAL6048359.1"/>
    </source>
</evidence>
<evidence type="ECO:0000313" key="3">
    <source>
        <dbReference type="Proteomes" id="UP001642409"/>
    </source>
</evidence>
<dbReference type="AlphaFoldDB" id="A0AA86Q7M8"/>
<gene>
    <name evidence="1" type="ORF">HINF_LOCUS41495</name>
    <name evidence="2" type="ORF">HINF_LOCUS42655</name>
</gene>
<dbReference type="EMBL" id="CATOUU010000841">
    <property type="protein sequence ID" value="CAI9953850.1"/>
    <property type="molecule type" value="Genomic_DNA"/>
</dbReference>